<evidence type="ECO:0000256" key="2">
    <source>
        <dbReference type="ARBA" id="ARBA00009638"/>
    </source>
</evidence>
<reference evidence="12 13" key="2">
    <citation type="submission" date="2020-01" db="EMBL/GenBank/DDBJ databases">
        <title>Clostridiaceae sp. nov. isolated from the gut of human by culturomics.</title>
        <authorList>
            <person name="Chang Y."/>
        </authorList>
    </citation>
    <scope>NUCLEOTIDE SEQUENCE [LARGE SCALE GENOMIC DNA]</scope>
    <source>
        <strain evidence="12 13">DONG20-135</strain>
    </source>
</reference>
<keyword evidence="9 10" id="KW-0131">Cell cycle</keyword>
<evidence type="ECO:0000256" key="7">
    <source>
        <dbReference type="ARBA" id="ARBA00023134"/>
    </source>
</evidence>
<dbReference type="GO" id="GO:0000917">
    <property type="term" value="P:division septum assembly"/>
    <property type="evidence" value="ECO:0007669"/>
    <property type="project" value="UniProtKB-KW"/>
</dbReference>
<keyword evidence="7 10" id="KW-0342">GTP-binding</keyword>
<dbReference type="InterPro" id="IPR030393">
    <property type="entry name" value="G_ENGB_dom"/>
</dbReference>
<proteinExistence type="inferred from homology"/>
<dbReference type="HAMAP" id="MF_00321">
    <property type="entry name" value="GTPase_EngB"/>
    <property type="match status" value="1"/>
</dbReference>
<dbReference type="PROSITE" id="PS51706">
    <property type="entry name" value="G_ENGB"/>
    <property type="match status" value="1"/>
</dbReference>
<dbReference type="NCBIfam" id="TIGR03598">
    <property type="entry name" value="GTPase_YsxC"/>
    <property type="match status" value="1"/>
</dbReference>
<dbReference type="GO" id="GO:0005829">
    <property type="term" value="C:cytosol"/>
    <property type="evidence" value="ECO:0007669"/>
    <property type="project" value="TreeGrafter"/>
</dbReference>
<evidence type="ECO:0000256" key="1">
    <source>
        <dbReference type="ARBA" id="ARBA00001946"/>
    </source>
</evidence>
<dbReference type="InterPro" id="IPR027417">
    <property type="entry name" value="P-loop_NTPase"/>
</dbReference>
<sequence length="194" mass="22302">MQFQKAELVISAASKVQWPQTELPEIVLAGRSNVGKSSLINALTGRKKLAYVGNTPGKTRLLNFFNLDDQYMFVDVPGYGYANISKQQLIRFGEMMEDYFNERMQKRGLLLIVDARHKPTEDDLTMIDFVRYYDLPVVVAATKYDKVKPSQRQHNLKVIKETLCLRDEEKLIPFSAETKLGVDEVWDALLEMLH</sequence>
<dbReference type="PANTHER" id="PTHR11649">
    <property type="entry name" value="MSS1/TRME-RELATED GTP-BINDING PROTEIN"/>
    <property type="match status" value="1"/>
</dbReference>
<feature type="domain" description="EngB-type G" evidence="11">
    <location>
        <begin position="22"/>
        <end position="194"/>
    </location>
</feature>
<dbReference type="InterPro" id="IPR006073">
    <property type="entry name" value="GTP-bd"/>
</dbReference>
<dbReference type="EMBL" id="WUUQ01000002">
    <property type="protein sequence ID" value="MXQ73628.1"/>
    <property type="molecule type" value="Genomic_DNA"/>
</dbReference>
<evidence type="ECO:0000259" key="11">
    <source>
        <dbReference type="PROSITE" id="PS51706"/>
    </source>
</evidence>
<name>A0A6N8U5Z8_9FIRM</name>
<dbReference type="Gene3D" id="3.40.50.300">
    <property type="entry name" value="P-loop containing nucleotide triphosphate hydrolases"/>
    <property type="match status" value="1"/>
</dbReference>
<dbReference type="InterPro" id="IPR019987">
    <property type="entry name" value="GTP-bd_ribosome_bio_YsxC"/>
</dbReference>
<dbReference type="RefSeq" id="WP_160625065.1">
    <property type="nucleotide sequence ID" value="NZ_WUUQ01000002.1"/>
</dbReference>
<dbReference type="FunFam" id="3.40.50.300:FF:000098">
    <property type="entry name" value="Probable GTP-binding protein EngB"/>
    <property type="match status" value="1"/>
</dbReference>
<evidence type="ECO:0000256" key="4">
    <source>
        <dbReference type="ARBA" id="ARBA00022723"/>
    </source>
</evidence>
<comment type="caution">
    <text evidence="12">The sequence shown here is derived from an EMBL/GenBank/DDBJ whole genome shotgun (WGS) entry which is preliminary data.</text>
</comment>
<organism evidence="12 13">
    <name type="scientific">Copranaerobaculum intestinale</name>
    <dbReference type="NCBI Taxonomy" id="2692629"/>
    <lineage>
        <taxon>Bacteria</taxon>
        <taxon>Bacillati</taxon>
        <taxon>Bacillota</taxon>
        <taxon>Erysipelotrichia</taxon>
        <taxon>Erysipelotrichales</taxon>
        <taxon>Erysipelotrichaceae</taxon>
        <taxon>Copranaerobaculum</taxon>
    </lineage>
</organism>
<evidence type="ECO:0000313" key="13">
    <source>
        <dbReference type="Proteomes" id="UP000434036"/>
    </source>
</evidence>
<dbReference type="PRINTS" id="PR00449">
    <property type="entry name" value="RASTRNSFRMNG"/>
</dbReference>
<dbReference type="PANTHER" id="PTHR11649:SF13">
    <property type="entry name" value="ENGB-TYPE G DOMAIN-CONTAINING PROTEIN"/>
    <property type="match status" value="1"/>
</dbReference>
<reference evidence="12 13" key="1">
    <citation type="submission" date="2019-12" db="EMBL/GenBank/DDBJ databases">
        <authorList>
            <person name="Yang R."/>
        </authorList>
    </citation>
    <scope>NUCLEOTIDE SEQUENCE [LARGE SCALE GENOMIC DNA]</scope>
    <source>
        <strain evidence="12 13">DONG20-135</strain>
    </source>
</reference>
<evidence type="ECO:0000256" key="5">
    <source>
        <dbReference type="ARBA" id="ARBA00022741"/>
    </source>
</evidence>
<keyword evidence="8 10" id="KW-0717">Septation</keyword>
<dbReference type="GO" id="GO:0005525">
    <property type="term" value="F:GTP binding"/>
    <property type="evidence" value="ECO:0007669"/>
    <property type="project" value="UniProtKB-UniRule"/>
</dbReference>
<keyword evidence="6" id="KW-0460">Magnesium</keyword>
<keyword evidence="4" id="KW-0479">Metal-binding</keyword>
<accession>A0A6N8U5Z8</accession>
<protein>
    <recommendedName>
        <fullName evidence="10">Probable GTP-binding protein EngB</fullName>
    </recommendedName>
</protein>
<dbReference type="CDD" id="cd01876">
    <property type="entry name" value="YihA_EngB"/>
    <property type="match status" value="1"/>
</dbReference>
<dbReference type="GO" id="GO:0046872">
    <property type="term" value="F:metal ion binding"/>
    <property type="evidence" value="ECO:0007669"/>
    <property type="project" value="UniProtKB-KW"/>
</dbReference>
<gene>
    <name evidence="10" type="primary">engB</name>
    <name evidence="12" type="ORF">GSF08_06730</name>
</gene>
<comment type="cofactor">
    <cofactor evidence="1">
        <name>Mg(2+)</name>
        <dbReference type="ChEBI" id="CHEBI:18420"/>
    </cofactor>
</comment>
<dbReference type="AlphaFoldDB" id="A0A6N8U5Z8"/>
<keyword evidence="3 10" id="KW-0132">Cell division</keyword>
<evidence type="ECO:0000256" key="10">
    <source>
        <dbReference type="HAMAP-Rule" id="MF_00321"/>
    </source>
</evidence>
<evidence type="ECO:0000256" key="9">
    <source>
        <dbReference type="ARBA" id="ARBA00023306"/>
    </source>
</evidence>
<evidence type="ECO:0000313" key="12">
    <source>
        <dbReference type="EMBL" id="MXQ73628.1"/>
    </source>
</evidence>
<evidence type="ECO:0000256" key="3">
    <source>
        <dbReference type="ARBA" id="ARBA00022618"/>
    </source>
</evidence>
<keyword evidence="5 10" id="KW-0547">Nucleotide-binding</keyword>
<evidence type="ECO:0000256" key="6">
    <source>
        <dbReference type="ARBA" id="ARBA00022842"/>
    </source>
</evidence>
<dbReference type="SUPFAM" id="SSF52540">
    <property type="entry name" value="P-loop containing nucleoside triphosphate hydrolases"/>
    <property type="match status" value="1"/>
</dbReference>
<evidence type="ECO:0000256" key="8">
    <source>
        <dbReference type="ARBA" id="ARBA00023210"/>
    </source>
</evidence>
<comment type="similarity">
    <text evidence="2 10">Belongs to the TRAFAC class TrmE-Era-EngA-EngB-Septin-like GTPase superfamily. EngB GTPase family.</text>
</comment>
<dbReference type="Proteomes" id="UP000434036">
    <property type="component" value="Unassembled WGS sequence"/>
</dbReference>
<comment type="function">
    <text evidence="10">Necessary for normal cell division and for the maintenance of normal septation.</text>
</comment>
<keyword evidence="13" id="KW-1185">Reference proteome</keyword>
<dbReference type="Pfam" id="PF01926">
    <property type="entry name" value="MMR_HSR1"/>
    <property type="match status" value="1"/>
</dbReference>